<dbReference type="Proteomes" id="UP001197609">
    <property type="component" value="Unassembled WGS sequence"/>
</dbReference>
<sequence>MRIVLRMTDRLLYMVHMGMMIFCILGWTVPAARRFHLLAVMLIAFSWFVFGAFRGYGYCVVTDLQWRVKKALGESPLQASFVKYQLDRLTGRDLDARSVEVFTQACFYVSVIASIYVNFAF</sequence>
<keyword evidence="1" id="KW-0812">Transmembrane</keyword>
<name>A0AAJ1AHJ2_9BACT</name>
<dbReference type="Pfam" id="PF10861">
    <property type="entry name" value="DUF2784"/>
    <property type="match status" value="1"/>
</dbReference>
<evidence type="ECO:0000313" key="3">
    <source>
        <dbReference type="Proteomes" id="UP001197609"/>
    </source>
</evidence>
<keyword evidence="1" id="KW-0472">Membrane</keyword>
<evidence type="ECO:0000313" key="2">
    <source>
        <dbReference type="EMBL" id="MBZ0158571.1"/>
    </source>
</evidence>
<organism evidence="2 3">
    <name type="scientific">Candidatus Methylomirabilis tolerans</name>
    <dbReference type="NCBI Taxonomy" id="3123416"/>
    <lineage>
        <taxon>Bacteria</taxon>
        <taxon>Candidatus Methylomirabilota</taxon>
        <taxon>Candidatus Methylomirabilia</taxon>
        <taxon>Candidatus Methylomirabilales</taxon>
        <taxon>Candidatus Methylomirabilaceae</taxon>
        <taxon>Candidatus Methylomirabilis</taxon>
    </lineage>
</organism>
<accession>A0AAJ1AHJ2</accession>
<proteinExistence type="predicted"/>
<protein>
    <submittedName>
        <fullName evidence="2">DUF2784 family protein</fullName>
    </submittedName>
</protein>
<dbReference type="EMBL" id="JAIOIU010000005">
    <property type="protein sequence ID" value="MBZ0158571.1"/>
    <property type="molecule type" value="Genomic_DNA"/>
</dbReference>
<dbReference type="AlphaFoldDB" id="A0AAJ1AHJ2"/>
<comment type="caution">
    <text evidence="2">The sequence shown here is derived from an EMBL/GenBank/DDBJ whole genome shotgun (WGS) entry which is preliminary data.</text>
</comment>
<evidence type="ECO:0000256" key="1">
    <source>
        <dbReference type="SAM" id="Phobius"/>
    </source>
</evidence>
<keyword evidence="1" id="KW-1133">Transmembrane helix</keyword>
<dbReference type="InterPro" id="IPR021218">
    <property type="entry name" value="DUF2784"/>
</dbReference>
<feature type="transmembrane region" description="Helical" evidence="1">
    <location>
        <begin position="12"/>
        <end position="29"/>
    </location>
</feature>
<gene>
    <name evidence="2" type="ORF">K8G79_00220</name>
</gene>
<feature type="transmembrane region" description="Helical" evidence="1">
    <location>
        <begin position="35"/>
        <end position="61"/>
    </location>
</feature>
<reference evidence="2 3" key="1">
    <citation type="journal article" date="2021" name="bioRxiv">
        <title>Unraveling nitrogen, sulfur and carbon metabolic pathways and microbial community transcriptional responses to substrate deprivation and toxicity stresses in a bioreactor mimicking anoxic brackish coastal sediment conditions.</title>
        <authorList>
            <person name="Martins P.D."/>
            <person name="Echeveste M.J."/>
            <person name="Arshad A."/>
            <person name="Kurth J."/>
            <person name="Ouboter H."/>
            <person name="Jetten M.S.M."/>
            <person name="Welte C.U."/>
        </authorList>
    </citation>
    <scope>NUCLEOTIDE SEQUENCE [LARGE SCALE GENOMIC DNA]</scope>
    <source>
        <strain evidence="2">MAG_38</strain>
    </source>
</reference>